<dbReference type="SUPFAM" id="SSF109604">
    <property type="entry name" value="HD-domain/PDEase-like"/>
    <property type="match status" value="1"/>
</dbReference>
<reference evidence="2 3" key="1">
    <citation type="journal article" date="2021" name="ISME Commun">
        <title>Automated analysis of genomic sequences facilitates high-throughput and comprehensive description of bacteria.</title>
        <authorList>
            <person name="Hitch T.C.A."/>
        </authorList>
    </citation>
    <scope>NUCLEOTIDE SEQUENCE [LARGE SCALE GENOMIC DNA]</scope>
    <source>
        <strain evidence="2 3">Sanger_18</strain>
    </source>
</reference>
<dbReference type="RefSeq" id="WP_262574013.1">
    <property type="nucleotide sequence ID" value="NZ_JAOQKJ010000004.1"/>
</dbReference>
<dbReference type="PANTHER" id="PTHR35795">
    <property type="entry name" value="SLR1885 PROTEIN"/>
    <property type="match status" value="1"/>
</dbReference>
<name>A0ABT2T193_9FIRM</name>
<dbReference type="PANTHER" id="PTHR35795:SF1">
    <property type="entry name" value="BIS(5'-NUCLEOSYL)-TETRAPHOSPHATASE, SYMMETRICAL"/>
    <property type="match status" value="1"/>
</dbReference>
<protein>
    <submittedName>
        <fullName evidence="2">HD domain-containing protein</fullName>
    </submittedName>
</protein>
<dbReference type="SMART" id="SM00471">
    <property type="entry name" value="HDc"/>
    <property type="match status" value="1"/>
</dbReference>
<accession>A0ABT2T193</accession>
<proteinExistence type="predicted"/>
<dbReference type="InterPro" id="IPR006674">
    <property type="entry name" value="HD_domain"/>
</dbReference>
<dbReference type="Proteomes" id="UP001652432">
    <property type="component" value="Unassembled WGS sequence"/>
</dbReference>
<dbReference type="Gene3D" id="1.10.3210.10">
    <property type="entry name" value="Hypothetical protein af1432"/>
    <property type="match status" value="1"/>
</dbReference>
<evidence type="ECO:0000259" key="1">
    <source>
        <dbReference type="PROSITE" id="PS51831"/>
    </source>
</evidence>
<dbReference type="PROSITE" id="PS51831">
    <property type="entry name" value="HD"/>
    <property type="match status" value="1"/>
</dbReference>
<dbReference type="InterPro" id="IPR003607">
    <property type="entry name" value="HD/PDEase_dom"/>
</dbReference>
<sequence length="412" mass="48734">MQKKKYDSLSMELQERILEDRKNHVENPYAFPDERVIRRRPDHDRANLWRPAFVRDCEKIMHIPYYNRYADKTQVFSLYKNDDISRRSQHVQLVARIARNIGRVLNLNQDLIEAIALAHDIGHTPFGHAGERMLNDLYHAHTGRYFNHNIQSARVIDRIFPLNISLQTLDGVICHNGELELKEYRPVPYEDFALFDQKMEQCYTDTEAVKRLVPSTLEGCVVRVSDIIAYLGKDRQDAMKLGLFEEDPDYEISSIGTTNAEIINNISVNIMENSYGQNYLKMDDQYFEALKGSKKENYRRIYGNEKLEAVYREQISPMFRDIYEKLLSDYEKKDRSSVIFTHHMDYLYDMTHYYADFAAYEAEDANDIVVDYMASMTDDYFIDLYHYLFPKGRYQVSYVGYFDHEKKMKGEI</sequence>
<organism evidence="2 3">
    <name type="scientific">Suilimivivens aceti</name>
    <dbReference type="NCBI Taxonomy" id="2981774"/>
    <lineage>
        <taxon>Bacteria</taxon>
        <taxon>Bacillati</taxon>
        <taxon>Bacillota</taxon>
        <taxon>Clostridia</taxon>
        <taxon>Lachnospirales</taxon>
        <taxon>Lachnospiraceae</taxon>
        <taxon>Suilimivivens</taxon>
    </lineage>
</organism>
<gene>
    <name evidence="2" type="ORF">OCV77_05820</name>
</gene>
<evidence type="ECO:0000313" key="2">
    <source>
        <dbReference type="EMBL" id="MCU6744018.1"/>
    </source>
</evidence>
<keyword evidence="3" id="KW-1185">Reference proteome</keyword>
<dbReference type="EMBL" id="JAOQKJ010000004">
    <property type="protein sequence ID" value="MCU6744018.1"/>
    <property type="molecule type" value="Genomic_DNA"/>
</dbReference>
<feature type="domain" description="HD" evidence="1">
    <location>
        <begin position="87"/>
        <end position="231"/>
    </location>
</feature>
<dbReference type="CDD" id="cd00077">
    <property type="entry name" value="HDc"/>
    <property type="match status" value="1"/>
</dbReference>
<dbReference type="Pfam" id="PF01966">
    <property type="entry name" value="HD"/>
    <property type="match status" value="1"/>
</dbReference>
<dbReference type="InterPro" id="IPR051094">
    <property type="entry name" value="Diverse_Catalytic_Enzymes"/>
</dbReference>
<evidence type="ECO:0000313" key="3">
    <source>
        <dbReference type="Proteomes" id="UP001652432"/>
    </source>
</evidence>
<comment type="caution">
    <text evidence="2">The sequence shown here is derived from an EMBL/GenBank/DDBJ whole genome shotgun (WGS) entry which is preliminary data.</text>
</comment>